<comment type="catalytic activity">
    <reaction evidence="7">
        <text>L-dopachrome = 5,6-dihydroxyindole-2-carboxylate</text>
        <dbReference type="Rhea" id="RHEA:13041"/>
        <dbReference type="ChEBI" id="CHEBI:16875"/>
        <dbReference type="ChEBI" id="CHEBI:57509"/>
        <dbReference type="EC" id="5.3.3.12"/>
    </reaction>
</comment>
<comment type="caution">
    <text evidence="13">The sequence shown here is derived from an EMBL/GenBank/DDBJ whole genome shotgun (WGS) entry which is preliminary data.</text>
</comment>
<sequence>MTLGGSSDPCGLIQVTSIGSLGPEENPKHAEVMTDHVHKALGIPKNKLLINLQANTQETTGHIGTTFHQLFTVEKGKRL</sequence>
<dbReference type="Pfam" id="PF01187">
    <property type="entry name" value="MIF"/>
    <property type="match status" value="1"/>
</dbReference>
<dbReference type="GO" id="GO:0005615">
    <property type="term" value="C:extracellular space"/>
    <property type="evidence" value="ECO:0007669"/>
    <property type="project" value="UniProtKB-KW"/>
</dbReference>
<dbReference type="PANTHER" id="PTHR11954:SF6">
    <property type="entry name" value="MACROPHAGE MIGRATION INHIBITORY FACTOR"/>
    <property type="match status" value="1"/>
</dbReference>
<comment type="subcellular location">
    <subcellularLocation>
        <location evidence="1">Secreted</location>
    </subcellularLocation>
</comment>
<dbReference type="InterPro" id="IPR014347">
    <property type="entry name" value="Tautomerase/MIF_sf"/>
</dbReference>
<keyword evidence="3" id="KW-0202">Cytokine</keyword>
<keyword evidence="14" id="KW-1185">Reference proteome</keyword>
<reference evidence="13 14" key="1">
    <citation type="submission" date="2019-08" db="EMBL/GenBank/DDBJ databases">
        <title>Whole genome of Aphis craccivora.</title>
        <authorList>
            <person name="Voronova N.V."/>
            <person name="Shulinski R.S."/>
            <person name="Bandarenka Y.V."/>
            <person name="Zhorov D.G."/>
            <person name="Warner D."/>
        </authorList>
    </citation>
    <scope>NUCLEOTIDE SEQUENCE [LARGE SCALE GENOMIC DNA]</scope>
    <source>
        <strain evidence="13">180601</strain>
        <tissue evidence="13">Whole Body</tissue>
    </source>
</reference>
<accession>A0A6G0YYT0</accession>
<evidence type="ECO:0000256" key="2">
    <source>
        <dbReference type="ARBA" id="ARBA00005851"/>
    </source>
</evidence>
<dbReference type="EMBL" id="VUJU01001901">
    <property type="protein sequence ID" value="KAF0763370.1"/>
    <property type="molecule type" value="Genomic_DNA"/>
</dbReference>
<dbReference type="AlphaFoldDB" id="A0A6G0YYT0"/>
<evidence type="ECO:0000256" key="8">
    <source>
        <dbReference type="ARBA" id="ARBA00038932"/>
    </source>
</evidence>
<evidence type="ECO:0000256" key="11">
    <source>
        <dbReference type="ARBA" id="ARBA00041912"/>
    </source>
</evidence>
<dbReference type="Proteomes" id="UP000478052">
    <property type="component" value="Unassembled WGS sequence"/>
</dbReference>
<comment type="similarity">
    <text evidence="2">Belongs to the MIF family.</text>
</comment>
<evidence type="ECO:0000256" key="3">
    <source>
        <dbReference type="ARBA" id="ARBA00022514"/>
    </source>
</evidence>
<evidence type="ECO:0000256" key="9">
    <source>
        <dbReference type="ARBA" id="ARBA00039086"/>
    </source>
</evidence>
<evidence type="ECO:0000256" key="10">
    <source>
        <dbReference type="ARBA" id="ARBA00041631"/>
    </source>
</evidence>
<evidence type="ECO:0000256" key="5">
    <source>
        <dbReference type="ARBA" id="ARBA00023235"/>
    </source>
</evidence>
<evidence type="ECO:0000256" key="7">
    <source>
        <dbReference type="ARBA" id="ARBA00036823"/>
    </source>
</evidence>
<name>A0A6G0YYT0_APHCR</name>
<dbReference type="EC" id="5.3.2.1" evidence="9"/>
<dbReference type="SUPFAM" id="SSF55331">
    <property type="entry name" value="Tautomerase/MIF"/>
    <property type="match status" value="1"/>
</dbReference>
<dbReference type="PANTHER" id="PTHR11954">
    <property type="entry name" value="D-DOPACHROME DECARBOXYLASE"/>
    <property type="match status" value="1"/>
</dbReference>
<protein>
    <recommendedName>
        <fullName evidence="12">L-dopachrome isomerase</fullName>
        <ecNumber evidence="9">5.3.2.1</ecNumber>
        <ecNumber evidence="8">5.3.3.12</ecNumber>
    </recommendedName>
    <alternativeName>
        <fullName evidence="10">L-dopachrome tautomerase</fullName>
    </alternativeName>
    <alternativeName>
        <fullName evidence="11">Phenylpyruvate tautomerase</fullName>
    </alternativeName>
</protein>
<evidence type="ECO:0000256" key="1">
    <source>
        <dbReference type="ARBA" id="ARBA00004613"/>
    </source>
</evidence>
<evidence type="ECO:0000256" key="12">
    <source>
        <dbReference type="ARBA" id="ARBA00042730"/>
    </source>
</evidence>
<dbReference type="GO" id="GO:0004167">
    <property type="term" value="F:dopachrome isomerase activity"/>
    <property type="evidence" value="ECO:0007669"/>
    <property type="project" value="UniProtKB-EC"/>
</dbReference>
<dbReference type="InterPro" id="IPR001398">
    <property type="entry name" value="Macrophage_inhib_fac"/>
</dbReference>
<dbReference type="Gene3D" id="3.30.429.10">
    <property type="entry name" value="Macrophage Migration Inhibitory Factor"/>
    <property type="match status" value="1"/>
</dbReference>
<dbReference type="OrthoDB" id="255819at2759"/>
<keyword evidence="4" id="KW-0964">Secreted</keyword>
<evidence type="ECO:0000256" key="4">
    <source>
        <dbReference type="ARBA" id="ARBA00022525"/>
    </source>
</evidence>
<evidence type="ECO:0000256" key="6">
    <source>
        <dbReference type="ARBA" id="ARBA00036735"/>
    </source>
</evidence>
<keyword evidence="5" id="KW-0413">Isomerase</keyword>
<dbReference type="GO" id="GO:0050178">
    <property type="term" value="F:phenylpyruvate tautomerase activity"/>
    <property type="evidence" value="ECO:0007669"/>
    <property type="project" value="UniProtKB-EC"/>
</dbReference>
<dbReference type="EC" id="5.3.3.12" evidence="8"/>
<comment type="catalytic activity">
    <reaction evidence="6">
        <text>3-phenylpyruvate = enol-phenylpyruvate</text>
        <dbReference type="Rhea" id="RHEA:17097"/>
        <dbReference type="ChEBI" id="CHEBI:16815"/>
        <dbReference type="ChEBI" id="CHEBI:18005"/>
        <dbReference type="EC" id="5.3.2.1"/>
    </reaction>
</comment>
<organism evidence="13 14">
    <name type="scientific">Aphis craccivora</name>
    <name type="common">Cowpea aphid</name>
    <dbReference type="NCBI Taxonomy" id="307492"/>
    <lineage>
        <taxon>Eukaryota</taxon>
        <taxon>Metazoa</taxon>
        <taxon>Ecdysozoa</taxon>
        <taxon>Arthropoda</taxon>
        <taxon>Hexapoda</taxon>
        <taxon>Insecta</taxon>
        <taxon>Pterygota</taxon>
        <taxon>Neoptera</taxon>
        <taxon>Paraneoptera</taxon>
        <taxon>Hemiptera</taxon>
        <taxon>Sternorrhyncha</taxon>
        <taxon>Aphidomorpha</taxon>
        <taxon>Aphidoidea</taxon>
        <taxon>Aphididae</taxon>
        <taxon>Aphidini</taxon>
        <taxon>Aphis</taxon>
        <taxon>Aphis</taxon>
    </lineage>
</organism>
<evidence type="ECO:0000313" key="13">
    <source>
        <dbReference type="EMBL" id="KAF0763370.1"/>
    </source>
</evidence>
<gene>
    <name evidence="13" type="ORF">FWK35_00021913</name>
</gene>
<evidence type="ECO:0000313" key="14">
    <source>
        <dbReference type="Proteomes" id="UP000478052"/>
    </source>
</evidence>
<proteinExistence type="inferred from homology"/>
<dbReference type="GO" id="GO:0005125">
    <property type="term" value="F:cytokine activity"/>
    <property type="evidence" value="ECO:0007669"/>
    <property type="project" value="UniProtKB-KW"/>
</dbReference>